<dbReference type="Proteomes" id="UP000554482">
    <property type="component" value="Unassembled WGS sequence"/>
</dbReference>
<dbReference type="EMBL" id="JABWDY010044144">
    <property type="protein sequence ID" value="KAF5175377.1"/>
    <property type="molecule type" value="Genomic_DNA"/>
</dbReference>
<sequence length="366" mass="41539">MEFEKLIVSIWADDDSKQSNRTLGWRYRCQNFFVSLYMRTATAVQLLIVAPFVLVRKSCCLYKHDRLEFFEALPHEGVVAASKYIVGKSVDDIIKLKDICRSKSLENLLQLLPQTPEQQRLTMENSYPEFLRRNERKVCSLSLILLVKVAQVSIPKDQHESLLKASKEAYEIIHFIDKTLQTKSSEDNDKLSYAKAVWRGGDFSCLLSAEVTSTPPDLKSAVAVIGELKNKLESDKICSELQLMVDFINPQRHSSITGLCDFMKQMFGDMLRALFRQLPNAIYKSLSECSAEEFEESVQLGMKFLFLTQLTGPREDEIGWLLPPATSISSFITGDTLKPNAGLLERLRGLCLTKRESEIIHGVNVV</sequence>
<organism evidence="1 2">
    <name type="scientific">Thalictrum thalictroides</name>
    <name type="common">Rue-anemone</name>
    <name type="synonym">Anemone thalictroides</name>
    <dbReference type="NCBI Taxonomy" id="46969"/>
    <lineage>
        <taxon>Eukaryota</taxon>
        <taxon>Viridiplantae</taxon>
        <taxon>Streptophyta</taxon>
        <taxon>Embryophyta</taxon>
        <taxon>Tracheophyta</taxon>
        <taxon>Spermatophyta</taxon>
        <taxon>Magnoliopsida</taxon>
        <taxon>Ranunculales</taxon>
        <taxon>Ranunculaceae</taxon>
        <taxon>Thalictroideae</taxon>
        <taxon>Thalictrum</taxon>
    </lineage>
</organism>
<comment type="caution">
    <text evidence="1">The sequence shown here is derived from an EMBL/GenBank/DDBJ whole genome shotgun (WGS) entry which is preliminary data.</text>
</comment>
<name>A0A7J6US63_THATH</name>
<evidence type="ECO:0000313" key="1">
    <source>
        <dbReference type="EMBL" id="KAF5175377.1"/>
    </source>
</evidence>
<proteinExistence type="predicted"/>
<gene>
    <name evidence="1" type="ORF">FRX31_035036</name>
</gene>
<accession>A0A7J6US63</accession>
<reference evidence="1 2" key="1">
    <citation type="submission" date="2020-06" db="EMBL/GenBank/DDBJ databases">
        <title>Transcriptomic and genomic resources for Thalictrum thalictroides and T. hernandezii: Facilitating candidate gene discovery in an emerging model plant lineage.</title>
        <authorList>
            <person name="Arias T."/>
            <person name="Riano-Pachon D.M."/>
            <person name="Di Stilio V.S."/>
        </authorList>
    </citation>
    <scope>NUCLEOTIDE SEQUENCE [LARGE SCALE GENOMIC DNA]</scope>
    <source>
        <strain evidence="2">cv. WT478/WT964</strain>
        <tissue evidence="1">Leaves</tissue>
    </source>
</reference>
<keyword evidence="2" id="KW-1185">Reference proteome</keyword>
<dbReference type="AlphaFoldDB" id="A0A7J6US63"/>
<dbReference type="OrthoDB" id="1915303at2759"/>
<protein>
    <submittedName>
        <fullName evidence="1">Uncharacterized protein</fullName>
    </submittedName>
</protein>
<evidence type="ECO:0000313" key="2">
    <source>
        <dbReference type="Proteomes" id="UP000554482"/>
    </source>
</evidence>